<evidence type="ECO:0000256" key="1">
    <source>
        <dbReference type="ARBA" id="ARBA00004418"/>
    </source>
</evidence>
<evidence type="ECO:0000313" key="4">
    <source>
        <dbReference type="EMBL" id="AZN70782.1"/>
    </source>
</evidence>
<feature type="domain" description="Solute-binding protein family 3/N-terminal" evidence="3">
    <location>
        <begin position="58"/>
        <end position="290"/>
    </location>
</feature>
<dbReference type="Gene3D" id="3.40.190.10">
    <property type="entry name" value="Periplasmic binding protein-like II"/>
    <property type="match status" value="2"/>
</dbReference>
<evidence type="ECO:0000259" key="3">
    <source>
        <dbReference type="SMART" id="SM00062"/>
    </source>
</evidence>
<protein>
    <submittedName>
        <fullName evidence="4">Amino acid ABC transporter</fullName>
    </submittedName>
</protein>
<dbReference type="KEGG" id="abaw:D5400_05395"/>
<organism evidence="4 5">
    <name type="scientific">Georhizobium profundi</name>
    <dbReference type="NCBI Taxonomy" id="2341112"/>
    <lineage>
        <taxon>Bacteria</taxon>
        <taxon>Pseudomonadati</taxon>
        <taxon>Pseudomonadota</taxon>
        <taxon>Alphaproteobacteria</taxon>
        <taxon>Hyphomicrobiales</taxon>
        <taxon>Rhizobiaceae</taxon>
        <taxon>Georhizobium</taxon>
    </lineage>
</organism>
<dbReference type="RefSeq" id="WP_126008392.1">
    <property type="nucleotide sequence ID" value="NZ_CP032509.1"/>
</dbReference>
<sequence>MLARHQNKTSLALYGLIVFLLCLIGLPSGSAWGQTVKVPNVFDPRERLALPDLSGAGRVRFLMTTDFPPFSFLDQSGRLAGFHVDLARVLCGELDIEPRCQVQALPWDELEPALAAGEGEVIMAGLQVSEESRERYLFTRTIMDLPARFVVKAAEAGTDRVAADHFELGARIGVIQRSAHAAMLQRFFPDLTPVPFASSTMLYRAVQGGWVDGIFADGLQLSFWLGSPASAECCGFLDGPFLSREFLGNGLSIAVRNDLPQLVEGLDYALMSLNKSGRFAELYLRYFPNGLY</sequence>
<evidence type="ECO:0000313" key="5">
    <source>
        <dbReference type="Proteomes" id="UP000268192"/>
    </source>
</evidence>
<dbReference type="OrthoDB" id="9796586at2"/>
<name>A0A3S9B1K6_9HYPH</name>
<comment type="subcellular location">
    <subcellularLocation>
        <location evidence="1">Periplasm</location>
    </subcellularLocation>
</comment>
<keyword evidence="2" id="KW-0732">Signal</keyword>
<gene>
    <name evidence="4" type="ORF">D5400_05395</name>
</gene>
<dbReference type="SUPFAM" id="SSF53850">
    <property type="entry name" value="Periplasmic binding protein-like II"/>
    <property type="match status" value="1"/>
</dbReference>
<keyword evidence="5" id="KW-1185">Reference proteome</keyword>
<dbReference type="EMBL" id="CP032509">
    <property type="protein sequence ID" value="AZN70782.1"/>
    <property type="molecule type" value="Genomic_DNA"/>
</dbReference>
<dbReference type="Proteomes" id="UP000268192">
    <property type="component" value="Chromosome"/>
</dbReference>
<dbReference type="PANTHER" id="PTHR35936:SF35">
    <property type="entry name" value="L-CYSTINE-BINDING PROTEIN TCYJ"/>
    <property type="match status" value="1"/>
</dbReference>
<dbReference type="InterPro" id="IPR001638">
    <property type="entry name" value="Solute-binding_3/MltF_N"/>
</dbReference>
<reference evidence="4 5" key="1">
    <citation type="submission" date="2018-09" db="EMBL/GenBank/DDBJ databases">
        <title>Marinorhizobium profundi gen. nov., sp. nov., isolated from a deep-sea sediment sample from the New Britain Trench and proposal of Marinorhizobiaceae fam. nov. in the order Rhizobiales of the class Alphaproteobacteria.</title>
        <authorList>
            <person name="Cao J."/>
        </authorList>
    </citation>
    <scope>NUCLEOTIDE SEQUENCE [LARGE SCALE GENOMIC DNA]</scope>
    <source>
        <strain evidence="4 5">WS11</strain>
    </source>
</reference>
<dbReference type="PANTHER" id="PTHR35936">
    <property type="entry name" value="MEMBRANE-BOUND LYTIC MUREIN TRANSGLYCOSYLASE F"/>
    <property type="match status" value="1"/>
</dbReference>
<accession>A0A3S9B1K6</accession>
<dbReference type="Pfam" id="PF00497">
    <property type="entry name" value="SBP_bac_3"/>
    <property type="match status" value="1"/>
</dbReference>
<evidence type="ECO:0000256" key="2">
    <source>
        <dbReference type="ARBA" id="ARBA00022729"/>
    </source>
</evidence>
<dbReference type="AlphaFoldDB" id="A0A3S9B1K6"/>
<proteinExistence type="predicted"/>
<dbReference type="GO" id="GO:0042597">
    <property type="term" value="C:periplasmic space"/>
    <property type="evidence" value="ECO:0007669"/>
    <property type="project" value="UniProtKB-SubCell"/>
</dbReference>
<dbReference type="SMART" id="SM00062">
    <property type="entry name" value="PBPb"/>
    <property type="match status" value="1"/>
</dbReference>